<sequence length="471" mass="53611">MTSAVLTDWAGAGRRQTGRKRQPRISDGLRFAFYGRMSTKEHQDQQTSYLWQHENASELVTGHGLVVAEFFDVGYSRRLPWSQRPKARQLLAALTDPNRPFDAIVIGECERAFYGNQFTDLMPIFARYGVQVWLPELCGPYDPGNPVHDLAILQLSAQSRREVLRSRFRTTAAMRGQAREQGRYLGGRPPYGYRLTEAGPHPNRADARRGRRRLRLDPDPATARVVTWMFTQRLTGRSIASITRELNENHVPCPSDEDRKRNSHRTNETWSLRSVAAILENPRYTGHEVWNRQRTDREPIDPAAPSRGYREVLRWNPASEWVISTRVVHPPLVSEQDFIAVQAVRSTRPTADGKPRVYLLAGLMQCGLCGRRMDAHWVNHRPGYRCRHGHSSAKPADATRPGNLYVREDETLVYLSGQLACLGADLNQHNLVKQLRDHGMTIICGVDGWMLGTVADATPQIPTQRRPDRLF</sequence>
<reference evidence="4" key="1">
    <citation type="journal article" date="2019" name="Int. J. Syst. Evol. Microbiol.">
        <title>The Global Catalogue of Microorganisms (GCM) 10K type strain sequencing project: providing services to taxonomists for standard genome sequencing and annotation.</title>
        <authorList>
            <consortium name="The Broad Institute Genomics Platform"/>
            <consortium name="The Broad Institute Genome Sequencing Center for Infectious Disease"/>
            <person name="Wu L."/>
            <person name="Ma J."/>
        </authorList>
    </citation>
    <scope>NUCLEOTIDE SEQUENCE [LARGE SCALE GENOMIC DNA]</scope>
    <source>
        <strain evidence="4">CGMCC 4.7173</strain>
    </source>
</reference>
<dbReference type="EMBL" id="JBHSQQ010000004">
    <property type="protein sequence ID" value="MFC5940185.1"/>
    <property type="molecule type" value="Genomic_DNA"/>
</dbReference>
<protein>
    <submittedName>
        <fullName evidence="3">Recombinase family protein</fullName>
    </submittedName>
</protein>
<dbReference type="Gene3D" id="3.40.50.1390">
    <property type="entry name" value="Resolvase, N-terminal catalytic domain"/>
    <property type="match status" value="1"/>
</dbReference>
<keyword evidence="4" id="KW-1185">Reference proteome</keyword>
<dbReference type="InterPro" id="IPR038109">
    <property type="entry name" value="DNA_bind_recomb_sf"/>
</dbReference>
<dbReference type="InterPro" id="IPR025827">
    <property type="entry name" value="Zn_ribbon_recom_dom"/>
</dbReference>
<dbReference type="InterPro" id="IPR011109">
    <property type="entry name" value="DNA_bind_recombinase_dom"/>
</dbReference>
<accession>A0ABW1HHU0</accession>
<feature type="domain" description="Recombinase" evidence="2">
    <location>
        <begin position="190"/>
        <end position="351"/>
    </location>
</feature>
<organism evidence="3 4">
    <name type="scientific">Micromonospora harpali</name>
    <dbReference type="NCBI Taxonomy" id="1490225"/>
    <lineage>
        <taxon>Bacteria</taxon>
        <taxon>Bacillati</taxon>
        <taxon>Actinomycetota</taxon>
        <taxon>Actinomycetes</taxon>
        <taxon>Micromonosporales</taxon>
        <taxon>Micromonosporaceae</taxon>
        <taxon>Micromonospora</taxon>
    </lineage>
</organism>
<dbReference type="Proteomes" id="UP001596207">
    <property type="component" value="Unassembled WGS sequence"/>
</dbReference>
<gene>
    <name evidence="3" type="ORF">ACFPZ4_01650</name>
</gene>
<evidence type="ECO:0000313" key="3">
    <source>
        <dbReference type="EMBL" id="MFC5940185.1"/>
    </source>
</evidence>
<dbReference type="PANTHER" id="PTHR30461">
    <property type="entry name" value="DNA-INVERTASE FROM LAMBDOID PROPHAGE"/>
    <property type="match status" value="1"/>
</dbReference>
<evidence type="ECO:0000259" key="2">
    <source>
        <dbReference type="PROSITE" id="PS51737"/>
    </source>
</evidence>
<dbReference type="SMART" id="SM00857">
    <property type="entry name" value="Resolvase"/>
    <property type="match status" value="1"/>
</dbReference>
<dbReference type="Pfam" id="PF07508">
    <property type="entry name" value="Recombinase"/>
    <property type="match status" value="1"/>
</dbReference>
<dbReference type="InterPro" id="IPR050639">
    <property type="entry name" value="SSR_resolvase"/>
</dbReference>
<dbReference type="Gene3D" id="3.90.1750.20">
    <property type="entry name" value="Putative Large Serine Recombinase, Chain B, Domain 2"/>
    <property type="match status" value="1"/>
</dbReference>
<evidence type="ECO:0000256" key="1">
    <source>
        <dbReference type="SAM" id="MobiDB-lite"/>
    </source>
</evidence>
<dbReference type="RefSeq" id="WP_377536244.1">
    <property type="nucleotide sequence ID" value="NZ_CP158970.1"/>
</dbReference>
<name>A0ABW1HHU0_9ACTN</name>
<dbReference type="PANTHER" id="PTHR30461:SF23">
    <property type="entry name" value="DNA RECOMBINASE-RELATED"/>
    <property type="match status" value="1"/>
</dbReference>
<dbReference type="InterPro" id="IPR036162">
    <property type="entry name" value="Resolvase-like_N_sf"/>
</dbReference>
<dbReference type="CDD" id="cd00338">
    <property type="entry name" value="Ser_Recombinase"/>
    <property type="match status" value="1"/>
</dbReference>
<dbReference type="PROSITE" id="PS51737">
    <property type="entry name" value="RECOMBINASE_DNA_BIND"/>
    <property type="match status" value="1"/>
</dbReference>
<dbReference type="Pfam" id="PF13408">
    <property type="entry name" value="Zn_ribbon_recom"/>
    <property type="match status" value="1"/>
</dbReference>
<dbReference type="InterPro" id="IPR006119">
    <property type="entry name" value="Resolv_N"/>
</dbReference>
<feature type="compositionally biased region" description="Low complexity" evidence="1">
    <location>
        <begin position="186"/>
        <end position="195"/>
    </location>
</feature>
<feature type="region of interest" description="Disordered" evidence="1">
    <location>
        <begin position="175"/>
        <end position="209"/>
    </location>
</feature>
<proteinExistence type="predicted"/>
<comment type="caution">
    <text evidence="3">The sequence shown here is derived from an EMBL/GenBank/DDBJ whole genome shotgun (WGS) entry which is preliminary data.</text>
</comment>
<evidence type="ECO:0000313" key="4">
    <source>
        <dbReference type="Proteomes" id="UP001596207"/>
    </source>
</evidence>
<dbReference type="SUPFAM" id="SSF53041">
    <property type="entry name" value="Resolvase-like"/>
    <property type="match status" value="1"/>
</dbReference>